<keyword evidence="8" id="KW-1185">Reference proteome</keyword>
<dbReference type="Gene3D" id="3.40.50.1000">
    <property type="entry name" value="HAD superfamily/HAD-like"/>
    <property type="match status" value="1"/>
</dbReference>
<dbReference type="GO" id="GO:0008962">
    <property type="term" value="F:phosphatidylglycerophosphatase activity"/>
    <property type="evidence" value="ECO:0007669"/>
    <property type="project" value="InterPro"/>
</dbReference>
<dbReference type="RefSeq" id="WP_066540038.1">
    <property type="nucleotide sequence ID" value="NZ_JHUK01000002.1"/>
</dbReference>
<dbReference type="InterPro" id="IPR051400">
    <property type="entry name" value="HAD-like_hydrolase"/>
</dbReference>
<dbReference type="GO" id="GO:0046872">
    <property type="term" value="F:metal ion binding"/>
    <property type="evidence" value="ECO:0007669"/>
    <property type="project" value="UniProtKB-KW"/>
</dbReference>
<proteinExistence type="predicted"/>
<accession>A0A139JQS9</accession>
<reference evidence="6 8" key="1">
    <citation type="submission" date="2014-04" db="EMBL/GenBank/DDBJ databases">
        <title>Genome study of Napier grass stunt phytoplasma.</title>
        <authorList>
            <person name="Kawicha P."/>
            <person name="Dickinson M."/>
            <person name="Hodgetts J."/>
        </authorList>
    </citation>
    <scope>NUCLEOTIDE SEQUENCE [LARGE SCALE GENOMIC DNA]</scope>
    <source>
        <strain evidence="6 8">NGS-S10</strain>
    </source>
</reference>
<sequence length="184" mass="22207">MKKKIIKYLPNFYYDSFLDIPYDFFFKKGIKALLFDLDNTLLSSEEKVLNDITQKKMKQIKEKFKIFILSNASKKKLKRVLNSDFFYIYLKWYQKKPSKYGFKKVLNLLNIDIHKVLMIGDQLRTDILGANKMRILSILVKPINKNKESFWTKLSRFLFEDPVIEYLKKNNNQIYNEKFKNFVK</sequence>
<dbReference type="NCBIfam" id="TIGR01549">
    <property type="entry name" value="HAD-SF-IA-v1"/>
    <property type="match status" value="1"/>
</dbReference>
<name>A0A139JQS9_9MOLU</name>
<evidence type="ECO:0000313" key="8">
    <source>
        <dbReference type="Proteomes" id="UP000249343"/>
    </source>
</evidence>
<evidence type="ECO:0000256" key="3">
    <source>
        <dbReference type="ARBA" id="ARBA00022801"/>
    </source>
</evidence>
<dbReference type="Proteomes" id="UP000070069">
    <property type="component" value="Unassembled WGS sequence"/>
</dbReference>
<dbReference type="InterPro" id="IPR010021">
    <property type="entry name" value="PGPP1/Gep4"/>
</dbReference>
<dbReference type="PATRIC" id="fig|203274.3.peg.238"/>
<dbReference type="PANTHER" id="PTHR46470">
    <property type="entry name" value="N-ACYLNEURAMINATE-9-PHOSPHATASE"/>
    <property type="match status" value="1"/>
</dbReference>
<dbReference type="EMBL" id="JHUK01000002">
    <property type="protein sequence ID" value="RAM57874.1"/>
    <property type="molecule type" value="Genomic_DNA"/>
</dbReference>
<dbReference type="EMBL" id="LTBM01000002">
    <property type="protein sequence ID" value="KXT29319.1"/>
    <property type="molecule type" value="Genomic_DNA"/>
</dbReference>
<dbReference type="InterPro" id="IPR006439">
    <property type="entry name" value="HAD-SF_hydro_IA"/>
</dbReference>
<dbReference type="NCBIfam" id="TIGR01662">
    <property type="entry name" value="HAD-SF-IIIA"/>
    <property type="match status" value="1"/>
</dbReference>
<dbReference type="PANTHER" id="PTHR46470:SF2">
    <property type="entry name" value="GLYCERALDEHYDE 3-PHOSPHATE PHOSPHATASE"/>
    <property type="match status" value="1"/>
</dbReference>
<keyword evidence="2" id="KW-0479">Metal-binding</keyword>
<protein>
    <submittedName>
        <fullName evidence="5">HAD hydrolase, IA, variant 1 family protein</fullName>
    </submittedName>
    <submittedName>
        <fullName evidence="6">Haloacid dehalogenase</fullName>
    </submittedName>
</protein>
<evidence type="ECO:0000313" key="7">
    <source>
        <dbReference type="Proteomes" id="UP000070069"/>
    </source>
</evidence>
<keyword evidence="3 5" id="KW-0378">Hydrolase</keyword>
<dbReference type="InterPro" id="IPR023214">
    <property type="entry name" value="HAD_sf"/>
</dbReference>
<evidence type="ECO:0000313" key="5">
    <source>
        <dbReference type="EMBL" id="KXT29319.1"/>
    </source>
</evidence>
<organism evidence="5 7">
    <name type="scientific">Candidatus Phytoplasma oryzae</name>
    <dbReference type="NCBI Taxonomy" id="203274"/>
    <lineage>
        <taxon>Bacteria</taxon>
        <taxon>Bacillati</taxon>
        <taxon>Mycoplasmatota</taxon>
        <taxon>Mollicutes</taxon>
        <taxon>Acholeplasmatales</taxon>
        <taxon>Acholeplasmataceae</taxon>
        <taxon>Candidatus Phytoplasma</taxon>
        <taxon>16SrXI (Rice yellow dwarf group)</taxon>
    </lineage>
</organism>
<dbReference type="InterPro" id="IPR006549">
    <property type="entry name" value="HAD-SF_hydro_IIIA"/>
</dbReference>
<evidence type="ECO:0000313" key="6">
    <source>
        <dbReference type="EMBL" id="RAM57874.1"/>
    </source>
</evidence>
<dbReference type="InterPro" id="IPR036412">
    <property type="entry name" value="HAD-like_sf"/>
</dbReference>
<dbReference type="OrthoDB" id="9787572at2"/>
<dbReference type="AlphaFoldDB" id="A0A139JQS9"/>
<comment type="caution">
    <text evidence="5">The sequence shown here is derived from an EMBL/GenBank/DDBJ whole genome shotgun (WGS) entry which is preliminary data.</text>
</comment>
<evidence type="ECO:0000256" key="2">
    <source>
        <dbReference type="ARBA" id="ARBA00022723"/>
    </source>
</evidence>
<evidence type="ECO:0000256" key="4">
    <source>
        <dbReference type="ARBA" id="ARBA00022842"/>
    </source>
</evidence>
<dbReference type="SUPFAM" id="SSF56784">
    <property type="entry name" value="HAD-like"/>
    <property type="match status" value="1"/>
</dbReference>
<evidence type="ECO:0000256" key="1">
    <source>
        <dbReference type="ARBA" id="ARBA00001946"/>
    </source>
</evidence>
<comment type="cofactor">
    <cofactor evidence="1">
        <name>Mg(2+)</name>
        <dbReference type="ChEBI" id="CHEBI:18420"/>
    </cofactor>
</comment>
<reference evidence="5 7" key="2">
    <citation type="submission" date="2016-02" db="EMBL/GenBank/DDBJ databases">
        <title>A draft genome sequence of Candidatus Phytoplasma oryzae strain Mbita1, the causative agent of Napier Grass stunt disease in Kenya.</title>
        <authorList>
            <person name="Fischer A."/>
            <person name="Santa-Cruz I."/>
            <person name="Wambua L."/>
            <person name="Olds C."/>
            <person name="Midega C."/>
            <person name="Dickinson M."/>
            <person name="Kawicha P."/>
            <person name="Khan Z."/>
            <person name="Masiga D."/>
            <person name="Jores J."/>
            <person name="Bernd S."/>
        </authorList>
    </citation>
    <scope>NUCLEOTIDE SEQUENCE [LARGE SCALE GENOMIC DNA]</scope>
    <source>
        <strain evidence="5">Mbita1</strain>
    </source>
</reference>
<gene>
    <name evidence="5" type="ORF">AXA84_0133</name>
    <name evidence="6" type="ORF">DH96_00960</name>
</gene>
<dbReference type="Proteomes" id="UP000249343">
    <property type="component" value="Unassembled WGS sequence"/>
</dbReference>
<dbReference type="Pfam" id="PF09419">
    <property type="entry name" value="PGP_phosphatase"/>
    <property type="match status" value="1"/>
</dbReference>
<dbReference type="InterPro" id="IPR027706">
    <property type="entry name" value="PGP_Pase"/>
</dbReference>
<dbReference type="GO" id="GO:0044281">
    <property type="term" value="P:small molecule metabolic process"/>
    <property type="evidence" value="ECO:0007669"/>
    <property type="project" value="UniProtKB-ARBA"/>
</dbReference>
<keyword evidence="4" id="KW-0460">Magnesium</keyword>
<dbReference type="NCBIfam" id="TIGR01668">
    <property type="entry name" value="YqeG_hyp_ppase"/>
    <property type="match status" value="1"/>
</dbReference>